<dbReference type="Pfam" id="PF01416">
    <property type="entry name" value="PseudoU_synth_1"/>
    <property type="match status" value="1"/>
</dbReference>
<feature type="domain" description="Pseudouridine synthase I TruA alpha/beta" evidence="7">
    <location>
        <begin position="144"/>
        <end position="242"/>
    </location>
</feature>
<sequence>MNNFKMTLQYDGTRYLGWTKNEKSVKTVSYKLEQVLTRLLGQPVTLHAAVRTEPCVHASCQVCSFEADLPFSPEVLKKQMNQYLPMDIKVLSLLPVSGRFRADLGIRAYTYEYNVCTASVYDVFHSRYQAHFFPAPDLALMKQAASCLIGKHDFQSFSPVRKKKGTKKELLYLDFIQNKEQLSFRLTANAFLPSMPQLIVGTLLEIGQGKRSPDCILSIFEGNETPGNFCPSDGLFLTEIQY</sequence>
<gene>
    <name evidence="4" type="primary">truA</name>
    <name evidence="9" type="ORF">DW672_09875</name>
    <name evidence="8" type="ORF">DXD17_11520</name>
</gene>
<dbReference type="Proteomes" id="UP000284902">
    <property type="component" value="Unassembled WGS sequence"/>
</dbReference>
<dbReference type="InterPro" id="IPR020097">
    <property type="entry name" value="PsdUridine_synth_TruA_a/b_dom"/>
</dbReference>
<evidence type="ECO:0000313" key="8">
    <source>
        <dbReference type="EMBL" id="RGK37840.1"/>
    </source>
</evidence>
<dbReference type="GO" id="GO:0160147">
    <property type="term" value="F:tRNA pseudouridine(38-40) synthase activity"/>
    <property type="evidence" value="ECO:0007669"/>
    <property type="project" value="UniProtKB-EC"/>
</dbReference>
<keyword evidence="3 4" id="KW-0413">Isomerase</keyword>
<dbReference type="EMBL" id="QSQN01000033">
    <property type="protein sequence ID" value="RGK37840.1"/>
    <property type="molecule type" value="Genomic_DNA"/>
</dbReference>
<evidence type="ECO:0000256" key="4">
    <source>
        <dbReference type="HAMAP-Rule" id="MF_00171"/>
    </source>
</evidence>
<dbReference type="SUPFAM" id="SSF55120">
    <property type="entry name" value="Pseudouridine synthase"/>
    <property type="match status" value="1"/>
</dbReference>
<comment type="subunit">
    <text evidence="4">Homodimer.</text>
</comment>
<evidence type="ECO:0000313" key="11">
    <source>
        <dbReference type="Proteomes" id="UP000284902"/>
    </source>
</evidence>
<comment type="similarity">
    <text evidence="1 4 6">Belongs to the tRNA pseudouridine synthase TruA family.</text>
</comment>
<comment type="function">
    <text evidence="4">Formation of pseudouridine at positions 38, 39 and 40 in the anticodon stem and loop of transfer RNAs.</text>
</comment>
<comment type="caution">
    <text evidence="4">Lacks conserved residue(s) required for the propagation of feature annotation.</text>
</comment>
<organism evidence="8 10">
    <name type="scientific">[Ruminococcus] lactaris</name>
    <dbReference type="NCBI Taxonomy" id="46228"/>
    <lineage>
        <taxon>Bacteria</taxon>
        <taxon>Bacillati</taxon>
        <taxon>Bacillota</taxon>
        <taxon>Clostridia</taxon>
        <taxon>Lachnospirales</taxon>
        <taxon>Lachnospiraceae</taxon>
        <taxon>Mediterraneibacter</taxon>
    </lineage>
</organism>
<evidence type="ECO:0000256" key="3">
    <source>
        <dbReference type="ARBA" id="ARBA00023235"/>
    </source>
</evidence>
<comment type="catalytic activity">
    <reaction evidence="4 6">
        <text>uridine(38/39/40) in tRNA = pseudouridine(38/39/40) in tRNA</text>
        <dbReference type="Rhea" id="RHEA:22376"/>
        <dbReference type="Rhea" id="RHEA-COMP:10085"/>
        <dbReference type="Rhea" id="RHEA-COMP:10087"/>
        <dbReference type="ChEBI" id="CHEBI:65314"/>
        <dbReference type="ChEBI" id="CHEBI:65315"/>
        <dbReference type="EC" id="5.4.99.12"/>
    </reaction>
</comment>
<dbReference type="GO" id="GO:0003723">
    <property type="term" value="F:RNA binding"/>
    <property type="evidence" value="ECO:0007669"/>
    <property type="project" value="InterPro"/>
</dbReference>
<dbReference type="InterPro" id="IPR001406">
    <property type="entry name" value="PsdUridine_synth_TruA"/>
</dbReference>
<dbReference type="InterPro" id="IPR020095">
    <property type="entry name" value="PsdUridine_synth_TruA_C"/>
</dbReference>
<dbReference type="Gene3D" id="3.30.70.660">
    <property type="entry name" value="Pseudouridine synthase I, catalytic domain, C-terminal subdomain"/>
    <property type="match status" value="1"/>
</dbReference>
<protein>
    <recommendedName>
        <fullName evidence="4">tRNA pseudouridine synthase A</fullName>
        <ecNumber evidence="4">5.4.99.12</ecNumber>
    </recommendedName>
    <alternativeName>
        <fullName evidence="4">tRNA pseudouridine(38-40) synthase</fullName>
    </alternativeName>
    <alternativeName>
        <fullName evidence="4">tRNA pseudouridylate synthase I</fullName>
    </alternativeName>
    <alternativeName>
        <fullName evidence="4">tRNA-uridine isomerase I</fullName>
    </alternativeName>
</protein>
<dbReference type="HAMAP" id="MF_00171">
    <property type="entry name" value="TruA"/>
    <property type="match status" value="1"/>
</dbReference>
<name>A0A3E4LJX2_9FIRM</name>
<dbReference type="Gene3D" id="3.30.70.580">
    <property type="entry name" value="Pseudouridine synthase I, catalytic domain, N-terminal subdomain"/>
    <property type="match status" value="1"/>
</dbReference>
<dbReference type="InterPro" id="IPR020103">
    <property type="entry name" value="PsdUridine_synth_cat_dom_sf"/>
</dbReference>
<keyword evidence="2 4" id="KW-0819">tRNA processing</keyword>
<proteinExistence type="inferred from homology"/>
<evidence type="ECO:0000256" key="5">
    <source>
        <dbReference type="PIRSR" id="PIRSR001430-2"/>
    </source>
</evidence>
<dbReference type="AlphaFoldDB" id="A0A3E4LJX2"/>
<accession>A0A3E4LJX2</accession>
<evidence type="ECO:0000313" key="9">
    <source>
        <dbReference type="EMBL" id="RHF59084.1"/>
    </source>
</evidence>
<feature type="binding site" evidence="4 5">
    <location>
        <position position="111"/>
    </location>
    <ligand>
        <name>substrate</name>
    </ligand>
</feature>
<dbReference type="PIRSF" id="PIRSF001430">
    <property type="entry name" value="tRNA_psdUrid_synth"/>
    <property type="match status" value="1"/>
</dbReference>
<dbReference type="PANTHER" id="PTHR11142:SF0">
    <property type="entry name" value="TRNA PSEUDOURIDINE SYNTHASE-LIKE 1"/>
    <property type="match status" value="1"/>
</dbReference>
<dbReference type="GeneID" id="77334526"/>
<dbReference type="InterPro" id="IPR020094">
    <property type="entry name" value="TruA/RsuA/RluB/E/F_N"/>
</dbReference>
<comment type="caution">
    <text evidence="8">The sequence shown here is derived from an EMBL/GenBank/DDBJ whole genome shotgun (WGS) entry which is preliminary data.</text>
</comment>
<evidence type="ECO:0000256" key="2">
    <source>
        <dbReference type="ARBA" id="ARBA00022694"/>
    </source>
</evidence>
<dbReference type="RefSeq" id="WP_005611973.1">
    <property type="nucleotide sequence ID" value="NZ_CABKOA010000011.1"/>
</dbReference>
<dbReference type="EMBL" id="QRHG01000026">
    <property type="protein sequence ID" value="RHF59084.1"/>
    <property type="molecule type" value="Genomic_DNA"/>
</dbReference>
<evidence type="ECO:0000313" key="10">
    <source>
        <dbReference type="Proteomes" id="UP000260793"/>
    </source>
</evidence>
<reference evidence="10 11" key="1">
    <citation type="submission" date="2018-08" db="EMBL/GenBank/DDBJ databases">
        <title>A genome reference for cultivated species of the human gut microbiota.</title>
        <authorList>
            <person name="Zou Y."/>
            <person name="Xue W."/>
            <person name="Luo G."/>
        </authorList>
    </citation>
    <scope>NUCLEOTIDE SEQUENCE [LARGE SCALE GENOMIC DNA]</scope>
    <source>
        <strain evidence="9 11">AM25-1LB</strain>
        <strain evidence="8 10">TF11-7</strain>
    </source>
</reference>
<evidence type="ECO:0000259" key="7">
    <source>
        <dbReference type="Pfam" id="PF01416"/>
    </source>
</evidence>
<evidence type="ECO:0000256" key="6">
    <source>
        <dbReference type="RuleBase" id="RU003792"/>
    </source>
</evidence>
<evidence type="ECO:0000256" key="1">
    <source>
        <dbReference type="ARBA" id="ARBA00009375"/>
    </source>
</evidence>
<dbReference type="PANTHER" id="PTHR11142">
    <property type="entry name" value="PSEUDOURIDYLATE SYNTHASE"/>
    <property type="match status" value="1"/>
</dbReference>
<dbReference type="EC" id="5.4.99.12" evidence="4"/>
<dbReference type="GO" id="GO:0031119">
    <property type="term" value="P:tRNA pseudouridine synthesis"/>
    <property type="evidence" value="ECO:0007669"/>
    <property type="project" value="UniProtKB-UniRule"/>
</dbReference>
<dbReference type="Proteomes" id="UP000260793">
    <property type="component" value="Unassembled WGS sequence"/>
</dbReference>